<keyword evidence="5" id="KW-0479">Metal-binding</keyword>
<dbReference type="GO" id="GO:0031902">
    <property type="term" value="C:late endosome membrane"/>
    <property type="evidence" value="ECO:0007669"/>
    <property type="project" value="UniProtKB-SubCell"/>
</dbReference>
<keyword evidence="6" id="KW-0862">Zinc</keyword>
<gene>
    <name evidence="10" type="ORF">PSYICH_LOCUS1367</name>
</gene>
<feature type="compositionally biased region" description="Pro residues" evidence="8">
    <location>
        <begin position="1"/>
        <end position="12"/>
    </location>
</feature>
<evidence type="ECO:0000259" key="9">
    <source>
        <dbReference type="PROSITE" id="PS51837"/>
    </source>
</evidence>
<dbReference type="InterPro" id="IPR037519">
    <property type="entry name" value="LITAF_fam"/>
</dbReference>
<reference evidence="10" key="1">
    <citation type="submission" date="2022-01" db="EMBL/GenBank/DDBJ databases">
        <authorList>
            <person name="King R."/>
        </authorList>
    </citation>
    <scope>NUCLEOTIDE SEQUENCE</scope>
</reference>
<evidence type="ECO:0000313" key="10">
    <source>
        <dbReference type="EMBL" id="CAH1099629.1"/>
    </source>
</evidence>
<proteinExistence type="inferred from homology"/>
<comment type="similarity">
    <text evidence="4">Belongs to the CDIP1/LITAF family.</text>
</comment>
<sequence length="126" mass="13558">MEKSGNPPPYAPPYGGAPQYGGPQPGFQPPPPGPPHHEPQQTVIVTHTVSQVPVGPSPTSTTCPSCHAQIITSVETETTTKTHLFALLLCLFGCWPCCCIPYCMDSCQAKTHYCPNCRAYIGKFDN</sequence>
<feature type="region of interest" description="Disordered" evidence="8">
    <location>
        <begin position="1"/>
        <end position="40"/>
    </location>
</feature>
<dbReference type="Proteomes" id="UP001153636">
    <property type="component" value="Chromosome 1"/>
</dbReference>
<dbReference type="AlphaFoldDB" id="A0A9P0CCS4"/>
<dbReference type="InterPro" id="IPR006629">
    <property type="entry name" value="LITAF"/>
</dbReference>
<organism evidence="10 11">
    <name type="scientific">Psylliodes chrysocephalus</name>
    <dbReference type="NCBI Taxonomy" id="3402493"/>
    <lineage>
        <taxon>Eukaryota</taxon>
        <taxon>Metazoa</taxon>
        <taxon>Ecdysozoa</taxon>
        <taxon>Arthropoda</taxon>
        <taxon>Hexapoda</taxon>
        <taxon>Insecta</taxon>
        <taxon>Pterygota</taxon>
        <taxon>Neoptera</taxon>
        <taxon>Endopterygota</taxon>
        <taxon>Coleoptera</taxon>
        <taxon>Polyphaga</taxon>
        <taxon>Cucujiformia</taxon>
        <taxon>Chrysomeloidea</taxon>
        <taxon>Chrysomelidae</taxon>
        <taxon>Galerucinae</taxon>
        <taxon>Alticini</taxon>
        <taxon>Psylliodes</taxon>
    </lineage>
</organism>
<feature type="compositionally biased region" description="Low complexity" evidence="8">
    <location>
        <begin position="13"/>
        <end position="22"/>
    </location>
</feature>
<evidence type="ECO:0000256" key="3">
    <source>
        <dbReference type="ARBA" id="ARBA00004630"/>
    </source>
</evidence>
<dbReference type="PANTHER" id="PTHR23292:SF14">
    <property type="entry name" value="FI16615P1-RELATED"/>
    <property type="match status" value="1"/>
</dbReference>
<dbReference type="GO" id="GO:0005765">
    <property type="term" value="C:lysosomal membrane"/>
    <property type="evidence" value="ECO:0007669"/>
    <property type="project" value="UniProtKB-SubCell"/>
</dbReference>
<evidence type="ECO:0000256" key="4">
    <source>
        <dbReference type="ARBA" id="ARBA00005975"/>
    </source>
</evidence>
<evidence type="ECO:0000256" key="2">
    <source>
        <dbReference type="ARBA" id="ARBA00004481"/>
    </source>
</evidence>
<evidence type="ECO:0000313" key="11">
    <source>
        <dbReference type="Proteomes" id="UP001153636"/>
    </source>
</evidence>
<keyword evidence="7" id="KW-0472">Membrane</keyword>
<dbReference type="PROSITE" id="PS51837">
    <property type="entry name" value="LITAF"/>
    <property type="match status" value="1"/>
</dbReference>
<comment type="subcellular location">
    <subcellularLocation>
        <location evidence="2">Endosome membrane</location>
        <topology evidence="2">Peripheral membrane protein</topology>
    </subcellularLocation>
    <subcellularLocation>
        <location evidence="1">Late endosome membrane</location>
    </subcellularLocation>
    <subcellularLocation>
        <location evidence="3">Lysosome membrane</location>
        <topology evidence="3">Peripheral membrane protein</topology>
        <orientation evidence="3">Cytoplasmic side</orientation>
    </subcellularLocation>
</comment>
<dbReference type="SMART" id="SM00714">
    <property type="entry name" value="LITAF"/>
    <property type="match status" value="1"/>
</dbReference>
<feature type="domain" description="LITAF" evidence="9">
    <location>
        <begin position="40"/>
        <end position="126"/>
    </location>
</feature>
<keyword evidence="11" id="KW-1185">Reference proteome</keyword>
<dbReference type="EMBL" id="OV651813">
    <property type="protein sequence ID" value="CAH1099629.1"/>
    <property type="molecule type" value="Genomic_DNA"/>
</dbReference>
<evidence type="ECO:0000256" key="7">
    <source>
        <dbReference type="ARBA" id="ARBA00023136"/>
    </source>
</evidence>
<dbReference type="Pfam" id="PF10601">
    <property type="entry name" value="zf-LITAF-like"/>
    <property type="match status" value="1"/>
</dbReference>
<dbReference type="GO" id="GO:0008270">
    <property type="term" value="F:zinc ion binding"/>
    <property type="evidence" value="ECO:0007669"/>
    <property type="project" value="TreeGrafter"/>
</dbReference>
<evidence type="ECO:0000256" key="8">
    <source>
        <dbReference type="SAM" id="MobiDB-lite"/>
    </source>
</evidence>
<evidence type="ECO:0000256" key="5">
    <source>
        <dbReference type="ARBA" id="ARBA00022723"/>
    </source>
</evidence>
<evidence type="ECO:0000256" key="6">
    <source>
        <dbReference type="ARBA" id="ARBA00022833"/>
    </source>
</evidence>
<accession>A0A9P0CCS4</accession>
<protein>
    <recommendedName>
        <fullName evidence="9">LITAF domain-containing protein</fullName>
    </recommendedName>
</protein>
<dbReference type="OrthoDB" id="5599753at2759"/>
<dbReference type="PANTHER" id="PTHR23292">
    <property type="entry name" value="LIPOPOLYSACCHARIDE-INDUCED TUMOR NECROSIS FACTOR-ALPHA FACTOR"/>
    <property type="match status" value="1"/>
</dbReference>
<name>A0A9P0CCS4_9CUCU</name>
<evidence type="ECO:0000256" key="1">
    <source>
        <dbReference type="ARBA" id="ARBA00004414"/>
    </source>
</evidence>